<dbReference type="Proteomes" id="UP000064967">
    <property type="component" value="Chromosome"/>
</dbReference>
<dbReference type="STRING" id="1391654.AKJ09_02156"/>
<proteinExistence type="predicted"/>
<reference evidence="1 2" key="1">
    <citation type="submission" date="2015-08" db="EMBL/GenBank/DDBJ databases">
        <authorList>
            <person name="Babu N.S."/>
            <person name="Beckwith C.J."/>
            <person name="Beseler K.G."/>
            <person name="Brison A."/>
            <person name="Carone J.V."/>
            <person name="Caskin T.P."/>
            <person name="Diamond M."/>
            <person name="Durham M.E."/>
            <person name="Foxe J.M."/>
            <person name="Go M."/>
            <person name="Henderson B.A."/>
            <person name="Jones I.B."/>
            <person name="McGettigan J.A."/>
            <person name="Micheletti S.J."/>
            <person name="Nasrallah M.E."/>
            <person name="Ortiz D."/>
            <person name="Piller C.R."/>
            <person name="Privatt S.R."/>
            <person name="Schneider S.L."/>
            <person name="Sharp S."/>
            <person name="Smith T.C."/>
            <person name="Stanton J.D."/>
            <person name="Ullery H.E."/>
            <person name="Wilson R.J."/>
            <person name="Serrano M.G."/>
            <person name="Buck G."/>
            <person name="Lee V."/>
            <person name="Wang Y."/>
            <person name="Carvalho R."/>
            <person name="Voegtly L."/>
            <person name="Shi R."/>
            <person name="Duckworth R."/>
            <person name="Johnson A."/>
            <person name="Loviza R."/>
            <person name="Walstead R."/>
            <person name="Shah Z."/>
            <person name="Kiflezghi M."/>
            <person name="Wade K."/>
            <person name="Ball S.L."/>
            <person name="Bradley K.W."/>
            <person name="Asai D.J."/>
            <person name="Bowman C.A."/>
            <person name="Russell D.A."/>
            <person name="Pope W.H."/>
            <person name="Jacobs-Sera D."/>
            <person name="Hendrix R.W."/>
            <person name="Hatfull G.F."/>
        </authorList>
    </citation>
    <scope>NUCLEOTIDE SEQUENCE [LARGE SCALE GENOMIC DNA]</scope>
    <source>
        <strain evidence="1 2">DSM 27648</strain>
    </source>
</reference>
<protein>
    <submittedName>
        <fullName evidence="1">Uncharacterized protein</fullName>
    </submittedName>
</protein>
<evidence type="ECO:0000313" key="2">
    <source>
        <dbReference type="Proteomes" id="UP000064967"/>
    </source>
</evidence>
<organism evidence="1 2">
    <name type="scientific">Labilithrix luteola</name>
    <dbReference type="NCBI Taxonomy" id="1391654"/>
    <lineage>
        <taxon>Bacteria</taxon>
        <taxon>Pseudomonadati</taxon>
        <taxon>Myxococcota</taxon>
        <taxon>Polyangia</taxon>
        <taxon>Polyangiales</taxon>
        <taxon>Labilitrichaceae</taxon>
        <taxon>Labilithrix</taxon>
    </lineage>
</organism>
<keyword evidence="2" id="KW-1185">Reference proteome</keyword>
<sequence length="128" mass="14219">MRASHQAPQGRNSIRSASIRSAISRARWGQFVRLRDDVVASRTTRVDVLFEFSIQSTMRSRDATAARLHDSMLRGPRTLVALAAARNGYVRATHATTRAPRRLAWSLAVRESSSKEALIKLRNAGAAY</sequence>
<evidence type="ECO:0000313" key="1">
    <source>
        <dbReference type="EMBL" id="AKU95492.1"/>
    </source>
</evidence>
<dbReference type="EMBL" id="CP012333">
    <property type="protein sequence ID" value="AKU95492.1"/>
    <property type="molecule type" value="Genomic_DNA"/>
</dbReference>
<accession>A0A0K1PPP7</accession>
<dbReference type="AlphaFoldDB" id="A0A0K1PPP7"/>
<name>A0A0K1PPP7_9BACT</name>
<dbReference type="KEGG" id="llu:AKJ09_02156"/>
<gene>
    <name evidence="1" type="ORF">AKJ09_02156</name>
</gene>